<sequence>MQIKHYETLDETVVHHQCDNGLEVIFVLKPGFNKKFVSYTTKYGSLDDHFIVNGEEVRVPDGIAHFLEHKMFEKEDGDVFTQFGQNGANANAYTSYDRTSYIFSTTTELYANLKTLMNMVEQPYFTAETVEKEVGIIDEELKMYLDDPDYRSYMELLKSMYQDSPLRVDIGGTSESIKQITHEHLYMCHETFYHPSNMVITIVGDLDYEEAIQFIEEHQNARGINNNHTIERIVPTEQRQIVRPYTELRLDVNTTKVKIGYKGESDSLSPRERMKKDLSMLLALDIVFGEQSNYFYELQDKGLVDDSFDFAHSEEASFSFTMFAVNTNDDELFVQAIDDIITRVKDTQFFTDEQLMLKKREIIGDYLSSLNSPEYISSQYTKYYIDGMNLYELLDVIDEITVEDLATLFGTMLDKQYQSVSVVKPNV</sequence>
<feature type="domain" description="Peptidase M16 C-terminal" evidence="2">
    <location>
        <begin position="180"/>
        <end position="354"/>
    </location>
</feature>
<dbReference type="NCBIfam" id="NF047421">
    <property type="entry name" value="YfmH_fam"/>
    <property type="match status" value="1"/>
</dbReference>
<dbReference type="InterPro" id="IPR050361">
    <property type="entry name" value="MPP/UQCRC_Complex"/>
</dbReference>
<evidence type="ECO:0000259" key="1">
    <source>
        <dbReference type="Pfam" id="PF00675"/>
    </source>
</evidence>
<dbReference type="PANTHER" id="PTHR11851">
    <property type="entry name" value="METALLOPROTEASE"/>
    <property type="match status" value="1"/>
</dbReference>
<dbReference type="AlphaFoldDB" id="A0A662Z0R0"/>
<dbReference type="InterPro" id="IPR011765">
    <property type="entry name" value="Pept_M16_N"/>
</dbReference>
<evidence type="ECO:0000313" key="3">
    <source>
        <dbReference type="EMBL" id="SEV82001.1"/>
    </source>
</evidence>
<dbReference type="EMBL" id="FOIT01000001">
    <property type="protein sequence ID" value="SEV82001.1"/>
    <property type="molecule type" value="Genomic_DNA"/>
</dbReference>
<dbReference type="OrthoDB" id="9811314at2"/>
<dbReference type="Pfam" id="PF05193">
    <property type="entry name" value="Peptidase_M16_C"/>
    <property type="match status" value="1"/>
</dbReference>
<dbReference type="SUPFAM" id="SSF63411">
    <property type="entry name" value="LuxS/MPP-like metallohydrolase"/>
    <property type="match status" value="2"/>
</dbReference>
<reference evidence="3 4" key="1">
    <citation type="submission" date="2016-10" db="EMBL/GenBank/DDBJ databases">
        <authorList>
            <person name="Varghese N."/>
            <person name="Submissions S."/>
        </authorList>
    </citation>
    <scope>NUCLEOTIDE SEQUENCE [LARGE SCALE GENOMIC DNA]</scope>
    <source>
        <strain evidence="3 4">IBRC-M10081</strain>
    </source>
</reference>
<gene>
    <name evidence="3" type="ORF">SAMN05192557_0204</name>
</gene>
<dbReference type="PANTHER" id="PTHR11851:SF134">
    <property type="entry name" value="ZINC-DEPENDENT PROTEASE"/>
    <property type="match status" value="1"/>
</dbReference>
<accession>A0A662Z0R0</accession>
<dbReference type="Gene3D" id="3.30.830.10">
    <property type="entry name" value="Metalloenzyme, LuxS/M16 peptidase-like"/>
    <property type="match status" value="2"/>
</dbReference>
<protein>
    <submittedName>
        <fullName evidence="3">Predicted Zn-dependent peptidase</fullName>
    </submittedName>
</protein>
<keyword evidence="4" id="KW-1185">Reference proteome</keyword>
<evidence type="ECO:0000313" key="4">
    <source>
        <dbReference type="Proteomes" id="UP000243605"/>
    </source>
</evidence>
<dbReference type="GO" id="GO:0046872">
    <property type="term" value="F:metal ion binding"/>
    <property type="evidence" value="ECO:0007669"/>
    <property type="project" value="InterPro"/>
</dbReference>
<proteinExistence type="predicted"/>
<feature type="domain" description="Peptidase M16 N-terminal" evidence="1">
    <location>
        <begin position="61"/>
        <end position="172"/>
    </location>
</feature>
<dbReference type="InterPro" id="IPR011249">
    <property type="entry name" value="Metalloenz_LuxS/M16"/>
</dbReference>
<dbReference type="Pfam" id="PF00675">
    <property type="entry name" value="Peptidase_M16"/>
    <property type="match status" value="1"/>
</dbReference>
<name>A0A662Z0R0_9STAP</name>
<dbReference type="RefSeq" id="WP_091473007.1">
    <property type="nucleotide sequence ID" value="NZ_FOIT01000001.1"/>
</dbReference>
<evidence type="ECO:0000259" key="2">
    <source>
        <dbReference type="Pfam" id="PF05193"/>
    </source>
</evidence>
<dbReference type="InterPro" id="IPR007863">
    <property type="entry name" value="Peptidase_M16_C"/>
</dbReference>
<dbReference type="Proteomes" id="UP000243605">
    <property type="component" value="Unassembled WGS sequence"/>
</dbReference>
<organism evidence="3 4">
    <name type="scientific">Aliicoccus persicus</name>
    <dbReference type="NCBI Taxonomy" id="930138"/>
    <lineage>
        <taxon>Bacteria</taxon>
        <taxon>Bacillati</taxon>
        <taxon>Bacillota</taxon>
        <taxon>Bacilli</taxon>
        <taxon>Bacillales</taxon>
        <taxon>Staphylococcaceae</taxon>
        <taxon>Aliicoccus</taxon>
    </lineage>
</organism>